<evidence type="ECO:0000256" key="6">
    <source>
        <dbReference type="ARBA" id="ARBA00023295"/>
    </source>
</evidence>
<dbReference type="PROSITE" id="PS00775">
    <property type="entry name" value="GLYCOSYL_HYDROL_F3"/>
    <property type="match status" value="1"/>
</dbReference>
<dbReference type="InterPro" id="IPR051915">
    <property type="entry name" value="Cellulose_Degrad_GH3"/>
</dbReference>
<dbReference type="SUPFAM" id="SSF51445">
    <property type="entry name" value="(Trans)glycosidases"/>
    <property type="match status" value="1"/>
</dbReference>
<dbReference type="SUPFAM" id="SSF52279">
    <property type="entry name" value="Beta-D-glucan exohydrolase, C-terminal domain"/>
    <property type="match status" value="1"/>
</dbReference>
<dbReference type="EMBL" id="BNBA01000025">
    <property type="protein sequence ID" value="GHH57489.1"/>
    <property type="molecule type" value="Genomic_DNA"/>
</dbReference>
<dbReference type="AlphaFoldDB" id="A0A919KJN7"/>
<dbReference type="InterPro" id="IPR013783">
    <property type="entry name" value="Ig-like_fold"/>
</dbReference>
<evidence type="ECO:0000256" key="4">
    <source>
        <dbReference type="ARBA" id="ARBA00022729"/>
    </source>
</evidence>
<comment type="catalytic activity">
    <reaction evidence="1">
        <text>Hydrolysis of terminal, non-reducing beta-D-glucosyl residues with release of beta-D-glucose.</text>
        <dbReference type="EC" id="3.2.1.21"/>
    </reaction>
</comment>
<evidence type="ECO:0000256" key="7">
    <source>
        <dbReference type="RuleBase" id="RU361161"/>
    </source>
</evidence>
<dbReference type="PANTHER" id="PTHR30620">
    <property type="entry name" value="PERIPLASMIC BETA-GLUCOSIDASE-RELATED"/>
    <property type="match status" value="1"/>
</dbReference>
<evidence type="ECO:0000256" key="2">
    <source>
        <dbReference type="ARBA" id="ARBA00005336"/>
    </source>
</evidence>
<dbReference type="Gene3D" id="2.60.40.10">
    <property type="entry name" value="Immunoglobulins"/>
    <property type="match status" value="1"/>
</dbReference>
<comment type="caution">
    <text evidence="9">The sequence shown here is derived from an EMBL/GenBank/DDBJ whole genome shotgun (WGS) entry which is preliminary data.</text>
</comment>
<dbReference type="InterPro" id="IPR026891">
    <property type="entry name" value="Fn3-like"/>
</dbReference>
<dbReference type="InterPro" id="IPR019800">
    <property type="entry name" value="Glyco_hydro_3_AS"/>
</dbReference>
<name>A0A919KJN7_9XANT</name>
<keyword evidence="6 7" id="KW-0326">Glycosidase</keyword>
<dbReference type="FunFam" id="3.20.20.300:FF:000005">
    <property type="entry name" value="Periplasmic beta-glucosidase"/>
    <property type="match status" value="1"/>
</dbReference>
<dbReference type="Pfam" id="PF14310">
    <property type="entry name" value="Fn3-like"/>
    <property type="match status" value="1"/>
</dbReference>
<keyword evidence="10" id="KW-1185">Reference proteome</keyword>
<comment type="similarity">
    <text evidence="2 7">Belongs to the glycosyl hydrolase 3 family.</text>
</comment>
<evidence type="ECO:0000259" key="8">
    <source>
        <dbReference type="SMART" id="SM01217"/>
    </source>
</evidence>
<dbReference type="InterPro" id="IPR002772">
    <property type="entry name" value="Glyco_hydro_3_C"/>
</dbReference>
<dbReference type="Pfam" id="PF00933">
    <property type="entry name" value="Glyco_hydro_3"/>
    <property type="match status" value="1"/>
</dbReference>
<proteinExistence type="inferred from homology"/>
<feature type="domain" description="Fibronectin type III-like" evidence="8">
    <location>
        <begin position="700"/>
        <end position="769"/>
    </location>
</feature>
<reference evidence="9" key="2">
    <citation type="submission" date="2020-09" db="EMBL/GenBank/DDBJ databases">
        <authorList>
            <person name="Sun Q."/>
            <person name="Ohkuma M."/>
        </authorList>
    </citation>
    <scope>NUCLEOTIDE SEQUENCE</scope>
    <source>
        <strain evidence="9">JCM 13306</strain>
    </source>
</reference>
<dbReference type="InterPro" id="IPR036881">
    <property type="entry name" value="Glyco_hydro_3_C_sf"/>
</dbReference>
<dbReference type="PANTHER" id="PTHR30620:SF16">
    <property type="entry name" value="LYSOSOMAL BETA GLUCOSIDASE"/>
    <property type="match status" value="1"/>
</dbReference>
<dbReference type="EC" id="3.2.1.21" evidence="3"/>
<evidence type="ECO:0000256" key="3">
    <source>
        <dbReference type="ARBA" id="ARBA00012744"/>
    </source>
</evidence>
<evidence type="ECO:0000256" key="5">
    <source>
        <dbReference type="ARBA" id="ARBA00022801"/>
    </source>
</evidence>
<gene>
    <name evidence="9" type="primary">bglX</name>
    <name evidence="9" type="ORF">GCM10009090_28710</name>
</gene>
<dbReference type="Proteomes" id="UP000623958">
    <property type="component" value="Unassembled WGS sequence"/>
</dbReference>
<evidence type="ECO:0000313" key="9">
    <source>
        <dbReference type="EMBL" id="GHH57489.1"/>
    </source>
</evidence>
<keyword evidence="4" id="KW-0732">Signal</keyword>
<dbReference type="InterPro" id="IPR001764">
    <property type="entry name" value="Glyco_hydro_3_N"/>
</dbReference>
<evidence type="ECO:0000256" key="1">
    <source>
        <dbReference type="ARBA" id="ARBA00000448"/>
    </source>
</evidence>
<protein>
    <recommendedName>
        <fullName evidence="3">beta-glucosidase</fullName>
        <ecNumber evidence="3">3.2.1.21</ecNumber>
    </recommendedName>
</protein>
<dbReference type="InterPro" id="IPR017853">
    <property type="entry name" value="GH"/>
</dbReference>
<keyword evidence="5 7" id="KW-0378">Hydrolase</keyword>
<dbReference type="SMART" id="SM01217">
    <property type="entry name" value="Fn3_like"/>
    <property type="match status" value="1"/>
</dbReference>
<dbReference type="GO" id="GO:0009251">
    <property type="term" value="P:glucan catabolic process"/>
    <property type="evidence" value="ECO:0007669"/>
    <property type="project" value="TreeGrafter"/>
</dbReference>
<accession>A0A919KJN7</accession>
<dbReference type="GO" id="GO:0008422">
    <property type="term" value="F:beta-glucosidase activity"/>
    <property type="evidence" value="ECO:0007669"/>
    <property type="project" value="UniProtKB-EC"/>
</dbReference>
<dbReference type="PRINTS" id="PR00133">
    <property type="entry name" value="GLHYDRLASE3"/>
</dbReference>
<evidence type="ECO:0000313" key="10">
    <source>
        <dbReference type="Proteomes" id="UP000623958"/>
    </source>
</evidence>
<sequence length="782" mass="84257">MAWRLASDNVYILARLEGRSRMTLRTTRRNLLIGAGSLALLSRIPVGWALPRDNARTPAFIDGLIARMTVEEKAGQLTLLGSVAANAAATAANPDTRVPAASTQLEAARAGQLTGVFNGSNVAWHRQMQDAAMQGRLKIPLLFAADVIHGFSTVFPVPLGESASFEPELARRTARAAALEASAVGIDWTFAPMVDIARDARWGRGVEGSGEDVLLGRRMAEARVRGFQGDQGLSHPDAVAACPKHFAAYGAAEGGLDYNTVDVSERTLREVYFPPFQSGFDAGALTTMASFNELSGIPATGNAWLLSDVLRGEWNYQGLVVSDYTGDMELIAHGYASDERDATKKAFLAGVDMSMQSGLYLKYLPGLVASGEVPMARLDESVRRVLRFKAALGLFDDPYRRIQPARAQARQRRPETLQLAREAARKSVVMLKNDNDLLPLKPKGQRIALIGPMARDLANIHGPWVLFGGDDTGHDLASAMRAAMADPTALEVVDGCDFDKPLPGGIDEAVRAARAADVVVLAIGEPQRYSGEAQSRTDIVVPEVQQQLVDAVAATGKPRVVLLSNGRALALRGTVLEAPAILVTWFLGSQSGPALADLLFGKASPSGRLPVSFPREAGQVPYYYAHKPTGRPDPHPEKLDAFKTHYRTIPNSSLFPFGHGLTYGRIEYDGLDIGDARLDAGGTLEVRARIHNRGRHAVEEVVQLYVRDRAASVTRPVRELKDFRKVALAAGASAEVTFALRREDLLFVGAGLKPTVEPGTFDLWVAPSAEADGLHATFELLA</sequence>
<reference evidence="9" key="1">
    <citation type="journal article" date="2014" name="Int. J. Syst. Evol. Microbiol.">
        <title>Complete genome sequence of Corynebacterium casei LMG S-19264T (=DSM 44701T), isolated from a smear-ripened cheese.</title>
        <authorList>
            <consortium name="US DOE Joint Genome Institute (JGI-PGF)"/>
            <person name="Walter F."/>
            <person name="Albersmeier A."/>
            <person name="Kalinowski J."/>
            <person name="Ruckert C."/>
        </authorList>
    </citation>
    <scope>NUCLEOTIDE SEQUENCE</scope>
    <source>
        <strain evidence="9">JCM 13306</strain>
    </source>
</reference>
<dbReference type="Gene3D" id="3.40.50.1700">
    <property type="entry name" value="Glycoside hydrolase family 3 C-terminal domain"/>
    <property type="match status" value="1"/>
</dbReference>
<organism evidence="9 10">
    <name type="scientific">Xanthomonas boreopolis</name>
    <dbReference type="NCBI Taxonomy" id="86183"/>
    <lineage>
        <taxon>Bacteria</taxon>
        <taxon>Pseudomonadati</taxon>
        <taxon>Pseudomonadota</taxon>
        <taxon>Gammaproteobacteria</taxon>
        <taxon>Lysobacterales</taxon>
        <taxon>Lysobacteraceae</taxon>
        <taxon>Xanthomonas</taxon>
    </lineage>
</organism>
<dbReference type="InterPro" id="IPR036962">
    <property type="entry name" value="Glyco_hydro_3_N_sf"/>
</dbReference>
<dbReference type="Pfam" id="PF01915">
    <property type="entry name" value="Glyco_hydro_3_C"/>
    <property type="match status" value="1"/>
</dbReference>
<dbReference type="Gene3D" id="3.20.20.300">
    <property type="entry name" value="Glycoside hydrolase, family 3, N-terminal domain"/>
    <property type="match status" value="1"/>
</dbReference>
<dbReference type="NCBIfam" id="NF011678">
    <property type="entry name" value="PRK15098.1"/>
    <property type="match status" value="1"/>
</dbReference>